<sequence>MDSTIEQVPSPVITNPSEWEESYKHLPHLFLGLLATWMVLIFVWTLHTWTQRRWQSSNLQRSLTVVPVLKALVLSLSFVFWYSCLNLSICSFWVAFGVFVSRIFFETACFTAFLFIAHGYCTMHEHLSVSERRNIAGLASLLYLTLTGYKAAIPQFAILVVLIYGLLLYVIMVHVARNLSALREQLQQIQQEGVHMMHNAVYIKYIMFKRFQRAMLAIAAAEILMHARDDGMAYEYWMRLLVRELAEMGLFSYIGWTFRSRELTPFFTVIPTQLSSGQRILPPIYSVEINEKQFNNLDEKEWHIGVPTSISKNGGTHRPMLVIVQNPGMSDFAFRDDFIKAPKKPEATFNMSNFQQQAFPYLSSVSSRRGTDSSSSLIDHERLLFRHRGSGDLPLSVESGSGRDHSLPGSCERNVNDRSRCGDADDKIVTAFINEVVVDMEEFKDCSFLPYENSCGDSRTLHSRLT</sequence>
<name>A9SD82_PHYPA</name>
<dbReference type="EnsemblPlants" id="Pp3c10_19810V3.2">
    <property type="protein sequence ID" value="Pp3c10_19810V3.2"/>
    <property type="gene ID" value="Pp3c10_19810"/>
</dbReference>
<dbReference type="Proteomes" id="UP000006727">
    <property type="component" value="Chromosome 10"/>
</dbReference>
<feature type="transmembrane region" description="Helical" evidence="1">
    <location>
        <begin position="71"/>
        <end position="96"/>
    </location>
</feature>
<gene>
    <name evidence="3" type="primary">LOC112287236</name>
    <name evidence="2" type="ORF">PHYPA_014125</name>
</gene>
<feature type="transmembrane region" description="Helical" evidence="1">
    <location>
        <begin position="29"/>
        <end position="50"/>
    </location>
</feature>
<evidence type="ECO:0000313" key="2">
    <source>
        <dbReference type="EMBL" id="PNR47005.1"/>
    </source>
</evidence>
<feature type="transmembrane region" description="Helical" evidence="1">
    <location>
        <begin position="158"/>
        <end position="176"/>
    </location>
</feature>
<dbReference type="eggNOG" id="ENOG502QRHK">
    <property type="taxonomic scope" value="Eukaryota"/>
</dbReference>
<dbReference type="GeneID" id="112287236"/>
<dbReference type="RefSeq" id="XP_024385822.1">
    <property type="nucleotide sequence ID" value="XM_024530054.2"/>
</dbReference>
<reference evidence="3" key="3">
    <citation type="submission" date="2020-12" db="UniProtKB">
        <authorList>
            <consortium name="EnsemblPlants"/>
        </authorList>
    </citation>
    <scope>IDENTIFICATION</scope>
</reference>
<dbReference type="HOGENOM" id="CLU_572923_0_0_1"/>
<evidence type="ECO:0000313" key="3">
    <source>
        <dbReference type="EnsemblPlants" id="Pp3c10_19810V3.1"/>
    </source>
</evidence>
<dbReference type="AlphaFoldDB" id="A9SD82"/>
<reference evidence="2 4" key="2">
    <citation type="journal article" date="2018" name="Plant J.">
        <title>The Physcomitrella patens chromosome-scale assembly reveals moss genome structure and evolution.</title>
        <authorList>
            <person name="Lang D."/>
            <person name="Ullrich K.K."/>
            <person name="Murat F."/>
            <person name="Fuchs J."/>
            <person name="Jenkins J."/>
            <person name="Haas F.B."/>
            <person name="Piednoel M."/>
            <person name="Gundlach H."/>
            <person name="Van Bel M."/>
            <person name="Meyberg R."/>
            <person name="Vives C."/>
            <person name="Morata J."/>
            <person name="Symeonidi A."/>
            <person name="Hiss M."/>
            <person name="Muchero W."/>
            <person name="Kamisugi Y."/>
            <person name="Saleh O."/>
            <person name="Blanc G."/>
            <person name="Decker E.L."/>
            <person name="van Gessel N."/>
            <person name="Grimwood J."/>
            <person name="Hayes R.D."/>
            <person name="Graham S.W."/>
            <person name="Gunter L.E."/>
            <person name="McDaniel S.F."/>
            <person name="Hoernstein S.N.W."/>
            <person name="Larsson A."/>
            <person name="Li F.W."/>
            <person name="Perroud P.F."/>
            <person name="Phillips J."/>
            <person name="Ranjan P."/>
            <person name="Rokshar D.S."/>
            <person name="Rothfels C.J."/>
            <person name="Schneider L."/>
            <person name="Shu S."/>
            <person name="Stevenson D.W."/>
            <person name="Thummler F."/>
            <person name="Tillich M."/>
            <person name="Villarreal Aguilar J.C."/>
            <person name="Widiez T."/>
            <person name="Wong G.K."/>
            <person name="Wymore A."/>
            <person name="Zhang Y."/>
            <person name="Zimmer A.D."/>
            <person name="Quatrano R.S."/>
            <person name="Mayer K.F.X."/>
            <person name="Goodstein D."/>
            <person name="Casacuberta J.M."/>
            <person name="Vandepoele K."/>
            <person name="Reski R."/>
            <person name="Cuming A.C."/>
            <person name="Tuskan G.A."/>
            <person name="Maumus F."/>
            <person name="Salse J."/>
            <person name="Schmutz J."/>
            <person name="Rensing S.A."/>
        </authorList>
    </citation>
    <scope>NUCLEOTIDE SEQUENCE [LARGE SCALE GENOMIC DNA]</scope>
    <source>
        <strain evidence="3 4">cv. Gransden 2004</strain>
    </source>
</reference>
<dbReference type="PANTHER" id="PTHR36329">
    <property type="entry name" value="TRANSMEMBRANE PROTEIN"/>
    <property type="match status" value="1"/>
</dbReference>
<dbReference type="EnsemblPlants" id="Pp3c10_19810V3.1">
    <property type="protein sequence ID" value="Pp3c10_19810V3.1"/>
    <property type="gene ID" value="Pp3c10_19810"/>
</dbReference>
<protein>
    <recommendedName>
        <fullName evidence="5">Transmembrane protein</fullName>
    </recommendedName>
</protein>
<dbReference type="EMBL" id="ABEU02000010">
    <property type="protein sequence ID" value="PNR47005.1"/>
    <property type="molecule type" value="Genomic_DNA"/>
</dbReference>
<dbReference type="Gramene" id="Pp3c10_19810V3.1">
    <property type="protein sequence ID" value="Pp3c10_19810V3.1"/>
    <property type="gene ID" value="Pp3c10_19810"/>
</dbReference>
<dbReference type="FunCoup" id="A9SD82">
    <property type="interactions" value="643"/>
</dbReference>
<dbReference type="PANTHER" id="PTHR36329:SF1">
    <property type="entry name" value="TRANSMEMBRANE PROTEIN"/>
    <property type="match status" value="1"/>
</dbReference>
<feature type="transmembrane region" description="Helical" evidence="1">
    <location>
        <begin position="102"/>
        <end position="123"/>
    </location>
</feature>
<evidence type="ECO:0008006" key="5">
    <source>
        <dbReference type="Google" id="ProtNLM"/>
    </source>
</evidence>
<dbReference type="KEGG" id="ppp:112287236"/>
<proteinExistence type="predicted"/>
<accession>A9SD82</accession>
<evidence type="ECO:0000313" key="4">
    <source>
        <dbReference type="Proteomes" id="UP000006727"/>
    </source>
</evidence>
<dbReference type="OrthoDB" id="2016402at2759"/>
<keyword evidence="4" id="KW-1185">Reference proteome</keyword>
<keyword evidence="1" id="KW-0472">Membrane</keyword>
<reference evidence="2 4" key="1">
    <citation type="journal article" date="2008" name="Science">
        <title>The Physcomitrella genome reveals evolutionary insights into the conquest of land by plants.</title>
        <authorList>
            <person name="Rensing S."/>
            <person name="Lang D."/>
            <person name="Zimmer A."/>
            <person name="Terry A."/>
            <person name="Salamov A."/>
            <person name="Shapiro H."/>
            <person name="Nishiyama T."/>
            <person name="Perroud P.-F."/>
            <person name="Lindquist E."/>
            <person name="Kamisugi Y."/>
            <person name="Tanahashi T."/>
            <person name="Sakakibara K."/>
            <person name="Fujita T."/>
            <person name="Oishi K."/>
            <person name="Shin-I T."/>
            <person name="Kuroki Y."/>
            <person name="Toyoda A."/>
            <person name="Suzuki Y."/>
            <person name="Hashimoto A."/>
            <person name="Yamaguchi K."/>
            <person name="Sugano A."/>
            <person name="Kohara Y."/>
            <person name="Fujiyama A."/>
            <person name="Anterola A."/>
            <person name="Aoki S."/>
            <person name="Ashton N."/>
            <person name="Barbazuk W.B."/>
            <person name="Barker E."/>
            <person name="Bennetzen J."/>
            <person name="Bezanilla M."/>
            <person name="Blankenship R."/>
            <person name="Cho S.H."/>
            <person name="Dutcher S."/>
            <person name="Estelle M."/>
            <person name="Fawcett J.A."/>
            <person name="Gundlach H."/>
            <person name="Hanada K."/>
            <person name="Heyl A."/>
            <person name="Hicks K.A."/>
            <person name="Hugh J."/>
            <person name="Lohr M."/>
            <person name="Mayer K."/>
            <person name="Melkozernov A."/>
            <person name="Murata T."/>
            <person name="Nelson D."/>
            <person name="Pils B."/>
            <person name="Prigge M."/>
            <person name="Reiss B."/>
            <person name="Renner T."/>
            <person name="Rombauts S."/>
            <person name="Rushton P."/>
            <person name="Sanderfoot A."/>
            <person name="Schween G."/>
            <person name="Shiu S.-H."/>
            <person name="Stueber K."/>
            <person name="Theodoulou F.L."/>
            <person name="Tu H."/>
            <person name="Van de Peer Y."/>
            <person name="Verrier P.J."/>
            <person name="Waters E."/>
            <person name="Wood A."/>
            <person name="Yang L."/>
            <person name="Cove D."/>
            <person name="Cuming A."/>
            <person name="Hasebe M."/>
            <person name="Lucas S."/>
            <person name="Mishler D.B."/>
            <person name="Reski R."/>
            <person name="Grigoriev I."/>
            <person name="Quatrano R.S."/>
            <person name="Boore J.L."/>
        </authorList>
    </citation>
    <scope>NUCLEOTIDE SEQUENCE [LARGE SCALE GENOMIC DNA]</scope>
    <source>
        <strain evidence="3 4">cv. Gransden 2004</strain>
    </source>
</reference>
<dbReference type="PaxDb" id="3218-PP1S67_128V6.1"/>
<dbReference type="Gramene" id="Pp3c10_19810V3.2">
    <property type="protein sequence ID" value="Pp3c10_19810V3.2"/>
    <property type="gene ID" value="Pp3c10_19810"/>
</dbReference>
<keyword evidence="1" id="KW-1133">Transmembrane helix</keyword>
<evidence type="ECO:0000256" key="1">
    <source>
        <dbReference type="SAM" id="Phobius"/>
    </source>
</evidence>
<keyword evidence="1" id="KW-0812">Transmembrane</keyword>
<organism evidence="2">
    <name type="scientific">Physcomitrium patens</name>
    <name type="common">Spreading-leaved earth moss</name>
    <name type="synonym">Physcomitrella patens</name>
    <dbReference type="NCBI Taxonomy" id="3218"/>
    <lineage>
        <taxon>Eukaryota</taxon>
        <taxon>Viridiplantae</taxon>
        <taxon>Streptophyta</taxon>
        <taxon>Embryophyta</taxon>
        <taxon>Bryophyta</taxon>
        <taxon>Bryophytina</taxon>
        <taxon>Bryopsida</taxon>
        <taxon>Funariidae</taxon>
        <taxon>Funariales</taxon>
        <taxon>Funariaceae</taxon>
        <taxon>Physcomitrium</taxon>
    </lineage>
</organism>